<dbReference type="EMBL" id="JALDAY010000020">
    <property type="protein sequence ID" value="MCI3278555.1"/>
    <property type="molecule type" value="Genomic_DNA"/>
</dbReference>
<protein>
    <submittedName>
        <fullName evidence="5">FHA domain-containing protein</fullName>
    </submittedName>
</protein>
<dbReference type="InterPro" id="IPR050923">
    <property type="entry name" value="Cell_Proc_Reg/RNA_Proc"/>
</dbReference>
<reference evidence="5" key="1">
    <citation type="submission" date="2022-03" db="EMBL/GenBank/DDBJ databases">
        <title>Streptomyces 7R015 and 7R016 isolated from Barleria lupulina in Thailand.</title>
        <authorList>
            <person name="Kanchanasin P."/>
            <person name="Phongsopitanun W."/>
            <person name="Tanasupawat S."/>
        </authorList>
    </citation>
    <scope>NUCLEOTIDE SEQUENCE</scope>
    <source>
        <strain evidence="5">7R015</strain>
    </source>
</reference>
<gene>
    <name evidence="5" type="ORF">MQP27_46575</name>
</gene>
<feature type="transmembrane region" description="Helical" evidence="3">
    <location>
        <begin position="266"/>
        <end position="285"/>
    </location>
</feature>
<feature type="transmembrane region" description="Helical" evidence="3">
    <location>
        <begin position="228"/>
        <end position="246"/>
    </location>
</feature>
<dbReference type="InterPro" id="IPR008984">
    <property type="entry name" value="SMAD_FHA_dom_sf"/>
</dbReference>
<dbReference type="Pfam" id="PF00498">
    <property type="entry name" value="FHA"/>
    <property type="match status" value="1"/>
</dbReference>
<keyword evidence="3" id="KW-1133">Transmembrane helix</keyword>
<sequence>MAGSTASAGAGSGGGSPCLVVEQPAHLAGTRWPLTRAAHIVGRFGDIRLSSPDVSKRHAELRLGSDGVWLNDLHSSNGVLRNGRRLEPGTPVRLQDGDRLRFGSLELTFHQPQQQPPQPQPQGDTITDVTHLHSYRNRRSAHGDPDGPPLPDPPPRHAPPPPTSDDARSATTRYLAAATQLDPGFADLVVRQVVDEPYRALAPVFGADLGVVTRWALSARRRRLARDLTLLGVLLTLLATLALGALGNKDALGNGDFDGWWQRYAVLGGLLLGVAWLVLAVDFWVTEHLVLRRKLKHGRFEPRQAPEAMSGRARARLAAVAERPAGNVIVCSHYSPFAGSGYLLEQWDTPIDIRRGMLLSDGRGRRTPQRFTNGELYEVLVTAARRMGLADLRVEERLFVDGQNVARDRNLLPDPLRPPVTRIPVPLMRGMPDGLSATRRSYVSIEVPAWSGQLVLTMYMRAVQVEGTLYLEWSAHALVPMRNEYYGVDYLPRRTAVGAALRALGSALFRVPSALLWAPRGVLRRGSAALAASSYRARQRRTIRGKYVFDYGAEHSIRELACGEEFGHHFVDQDASRIMRTTEQHLMNTIGDFLESKGIDSENFLRFQQNINNNYNDNRIWANNNRGQVVGGHRNRVNPGPGQGGGGRAPAQG</sequence>
<evidence type="ECO:0000256" key="3">
    <source>
        <dbReference type="SAM" id="Phobius"/>
    </source>
</evidence>
<dbReference type="CDD" id="cd00060">
    <property type="entry name" value="FHA"/>
    <property type="match status" value="1"/>
</dbReference>
<evidence type="ECO:0000259" key="4">
    <source>
        <dbReference type="PROSITE" id="PS50006"/>
    </source>
</evidence>
<dbReference type="Proteomes" id="UP001165269">
    <property type="component" value="Unassembled WGS sequence"/>
</dbReference>
<dbReference type="SMART" id="SM00240">
    <property type="entry name" value="FHA"/>
    <property type="match status" value="1"/>
</dbReference>
<dbReference type="PANTHER" id="PTHR23308">
    <property type="entry name" value="NUCLEAR INHIBITOR OF PROTEIN PHOSPHATASE-1"/>
    <property type="match status" value="1"/>
</dbReference>
<keyword evidence="3" id="KW-0812">Transmembrane</keyword>
<accession>A0ABS9YMS0</accession>
<keyword evidence="3" id="KW-0472">Membrane</keyword>
<name>A0ABS9YMS0_9ACTN</name>
<feature type="region of interest" description="Disordered" evidence="2">
    <location>
        <begin position="76"/>
        <end position="96"/>
    </location>
</feature>
<feature type="domain" description="FHA" evidence="4">
    <location>
        <begin position="32"/>
        <end position="86"/>
    </location>
</feature>
<proteinExistence type="predicted"/>
<dbReference type="SUPFAM" id="SSF49879">
    <property type="entry name" value="SMAD/FHA domain"/>
    <property type="match status" value="1"/>
</dbReference>
<feature type="region of interest" description="Disordered" evidence="2">
    <location>
        <begin position="626"/>
        <end position="653"/>
    </location>
</feature>
<keyword evidence="6" id="KW-1185">Reference proteome</keyword>
<feature type="compositionally biased region" description="Pro residues" evidence="2">
    <location>
        <begin position="146"/>
        <end position="163"/>
    </location>
</feature>
<evidence type="ECO:0000256" key="2">
    <source>
        <dbReference type="SAM" id="MobiDB-lite"/>
    </source>
</evidence>
<dbReference type="RefSeq" id="WP_242777318.1">
    <property type="nucleotide sequence ID" value="NZ_JALDAY010000020.1"/>
</dbReference>
<feature type="region of interest" description="Disordered" evidence="2">
    <location>
        <begin position="136"/>
        <end position="170"/>
    </location>
</feature>
<feature type="compositionally biased region" description="Gly residues" evidence="2">
    <location>
        <begin position="641"/>
        <end position="653"/>
    </location>
</feature>
<organism evidence="5 6">
    <name type="scientific">Streptomyces cylindrosporus</name>
    <dbReference type="NCBI Taxonomy" id="2927583"/>
    <lineage>
        <taxon>Bacteria</taxon>
        <taxon>Bacillati</taxon>
        <taxon>Actinomycetota</taxon>
        <taxon>Actinomycetes</taxon>
        <taxon>Kitasatosporales</taxon>
        <taxon>Streptomycetaceae</taxon>
        <taxon>Streptomyces</taxon>
    </lineage>
</organism>
<comment type="caution">
    <text evidence="5">The sequence shown here is derived from an EMBL/GenBank/DDBJ whole genome shotgun (WGS) entry which is preliminary data.</text>
</comment>
<dbReference type="PROSITE" id="PS50006">
    <property type="entry name" value="FHA_DOMAIN"/>
    <property type="match status" value="1"/>
</dbReference>
<evidence type="ECO:0000313" key="6">
    <source>
        <dbReference type="Proteomes" id="UP001165269"/>
    </source>
</evidence>
<dbReference type="Gene3D" id="2.60.200.20">
    <property type="match status" value="1"/>
</dbReference>
<evidence type="ECO:0000256" key="1">
    <source>
        <dbReference type="ARBA" id="ARBA00022553"/>
    </source>
</evidence>
<keyword evidence="1" id="KW-0597">Phosphoprotein</keyword>
<dbReference type="InterPro" id="IPR000253">
    <property type="entry name" value="FHA_dom"/>
</dbReference>
<evidence type="ECO:0000313" key="5">
    <source>
        <dbReference type="EMBL" id="MCI3278555.1"/>
    </source>
</evidence>